<dbReference type="EMBL" id="SNZP01000004">
    <property type="protein sequence ID" value="TDR80651.1"/>
    <property type="molecule type" value="Genomic_DNA"/>
</dbReference>
<dbReference type="RefSeq" id="WP_133679217.1">
    <property type="nucleotide sequence ID" value="NZ_SNZP01000004.1"/>
</dbReference>
<dbReference type="OrthoDB" id="9794876at2"/>
<dbReference type="InterPro" id="IPR003509">
    <property type="entry name" value="UPF0102_YraN-like"/>
</dbReference>
<evidence type="ECO:0000313" key="4">
    <source>
        <dbReference type="Proteomes" id="UP000295611"/>
    </source>
</evidence>
<protein>
    <recommendedName>
        <fullName evidence="2">UPF0102 protein DFP86_104151</fullName>
    </recommendedName>
</protein>
<evidence type="ECO:0000256" key="1">
    <source>
        <dbReference type="ARBA" id="ARBA00006738"/>
    </source>
</evidence>
<dbReference type="InterPro" id="IPR011856">
    <property type="entry name" value="tRNA_endonuc-like_dom_sf"/>
</dbReference>
<gene>
    <name evidence="3" type="ORF">DFP86_104151</name>
</gene>
<dbReference type="GO" id="GO:0004519">
    <property type="term" value="F:endonuclease activity"/>
    <property type="evidence" value="ECO:0007669"/>
    <property type="project" value="UniProtKB-KW"/>
</dbReference>
<dbReference type="AlphaFoldDB" id="A0A4R7B7G8"/>
<dbReference type="NCBIfam" id="NF009150">
    <property type="entry name" value="PRK12497.1-3"/>
    <property type="match status" value="1"/>
</dbReference>
<comment type="similarity">
    <text evidence="1 2">Belongs to the UPF0102 family.</text>
</comment>
<keyword evidence="3" id="KW-0255">Endonuclease</keyword>
<dbReference type="PANTHER" id="PTHR34039:SF1">
    <property type="entry name" value="UPF0102 PROTEIN YRAN"/>
    <property type="match status" value="1"/>
</dbReference>
<dbReference type="InterPro" id="IPR011335">
    <property type="entry name" value="Restrct_endonuc-II-like"/>
</dbReference>
<keyword evidence="4" id="KW-1185">Reference proteome</keyword>
<keyword evidence="3" id="KW-0378">Hydrolase</keyword>
<proteinExistence type="inferred from homology"/>
<dbReference type="NCBIfam" id="TIGR00252">
    <property type="entry name" value="YraN family protein"/>
    <property type="match status" value="1"/>
</dbReference>
<organism evidence="3 4">
    <name type="scientific">Paludibacterium purpuratum</name>
    <dbReference type="NCBI Taxonomy" id="1144873"/>
    <lineage>
        <taxon>Bacteria</taxon>
        <taxon>Pseudomonadati</taxon>
        <taxon>Pseudomonadota</taxon>
        <taxon>Betaproteobacteria</taxon>
        <taxon>Neisseriales</taxon>
        <taxon>Chromobacteriaceae</taxon>
        <taxon>Paludibacterium</taxon>
    </lineage>
</organism>
<dbReference type="SUPFAM" id="SSF52980">
    <property type="entry name" value="Restriction endonuclease-like"/>
    <property type="match status" value="1"/>
</dbReference>
<dbReference type="HAMAP" id="MF_00048">
    <property type="entry name" value="UPF0102"/>
    <property type="match status" value="1"/>
</dbReference>
<evidence type="ECO:0000313" key="3">
    <source>
        <dbReference type="EMBL" id="TDR80651.1"/>
    </source>
</evidence>
<accession>A0A4R7B7G8</accession>
<dbReference type="Gene3D" id="3.40.1350.10">
    <property type="match status" value="1"/>
</dbReference>
<dbReference type="Pfam" id="PF02021">
    <property type="entry name" value="UPF0102"/>
    <property type="match status" value="1"/>
</dbReference>
<dbReference type="GO" id="GO:0003676">
    <property type="term" value="F:nucleic acid binding"/>
    <property type="evidence" value="ECO:0007669"/>
    <property type="project" value="InterPro"/>
</dbReference>
<name>A0A4R7B7G8_9NEIS</name>
<evidence type="ECO:0000256" key="2">
    <source>
        <dbReference type="HAMAP-Rule" id="MF_00048"/>
    </source>
</evidence>
<comment type="caution">
    <text evidence="3">The sequence shown here is derived from an EMBL/GenBank/DDBJ whole genome shotgun (WGS) entry which is preliminary data.</text>
</comment>
<sequence length="112" mass="12657">MNKIGREAEDRALSWLLRQGLVLVERNWRCRGGELDLVMRDAGVWVFVEVRHRGDSRFGGAAESLTRAKLARLQHAATLYMQGKGLFDAHCRFDAVLSRGDGGLDWIKNFLA</sequence>
<keyword evidence="3" id="KW-0540">Nuclease</keyword>
<dbReference type="PANTHER" id="PTHR34039">
    <property type="entry name" value="UPF0102 PROTEIN YRAN"/>
    <property type="match status" value="1"/>
</dbReference>
<reference evidence="3 4" key="1">
    <citation type="submission" date="2019-03" db="EMBL/GenBank/DDBJ databases">
        <title>Genomic Encyclopedia of Type Strains, Phase III (KMG-III): the genomes of soil and plant-associated and newly described type strains.</title>
        <authorList>
            <person name="Whitman W."/>
        </authorList>
    </citation>
    <scope>NUCLEOTIDE SEQUENCE [LARGE SCALE GENOMIC DNA]</scope>
    <source>
        <strain evidence="3 4">CECT 8976</strain>
    </source>
</reference>
<dbReference type="Proteomes" id="UP000295611">
    <property type="component" value="Unassembled WGS sequence"/>
</dbReference>